<feature type="domain" description="ATPase AAA-type core" evidence="1">
    <location>
        <begin position="194"/>
        <end position="238"/>
    </location>
</feature>
<evidence type="ECO:0000313" key="3">
    <source>
        <dbReference type="Proteomes" id="UP000265703"/>
    </source>
</evidence>
<comment type="caution">
    <text evidence="2">The sequence shown here is derived from an EMBL/GenBank/DDBJ whole genome shotgun (WGS) entry which is preliminary data.</text>
</comment>
<dbReference type="InterPro" id="IPR027417">
    <property type="entry name" value="P-loop_NTPase"/>
</dbReference>
<dbReference type="PANTHER" id="PTHR43581">
    <property type="entry name" value="ATP/GTP PHOSPHATASE"/>
    <property type="match status" value="1"/>
</dbReference>
<dbReference type="PANTHER" id="PTHR43581:SF4">
    <property type="entry name" value="ATP_GTP PHOSPHATASE"/>
    <property type="match status" value="1"/>
</dbReference>
<dbReference type="CDD" id="cd00267">
    <property type="entry name" value="ABC_ATPase"/>
    <property type="match status" value="1"/>
</dbReference>
<dbReference type="Gene3D" id="3.40.50.300">
    <property type="entry name" value="P-loop containing nucleotide triphosphate hydrolases"/>
    <property type="match status" value="1"/>
</dbReference>
<evidence type="ECO:0000259" key="1">
    <source>
        <dbReference type="Pfam" id="PF13304"/>
    </source>
</evidence>
<keyword evidence="3" id="KW-1185">Reference proteome</keyword>
<gene>
    <name evidence="2" type="ORF">C1645_840162</name>
</gene>
<reference evidence="2 3" key="1">
    <citation type="submission" date="2018-06" db="EMBL/GenBank/DDBJ databases">
        <title>Comparative genomics reveals the genomic features of Rhizophagus irregularis, R. cerebriforme, R. diaphanum and Gigaspora rosea, and their symbiotic lifestyle signature.</title>
        <authorList>
            <person name="Morin E."/>
            <person name="San Clemente H."/>
            <person name="Chen E.C.H."/>
            <person name="De La Providencia I."/>
            <person name="Hainaut M."/>
            <person name="Kuo A."/>
            <person name="Kohler A."/>
            <person name="Murat C."/>
            <person name="Tang N."/>
            <person name="Roy S."/>
            <person name="Loubradou J."/>
            <person name="Henrissat B."/>
            <person name="Grigoriev I.V."/>
            <person name="Corradi N."/>
            <person name="Roux C."/>
            <person name="Martin F.M."/>
        </authorList>
    </citation>
    <scope>NUCLEOTIDE SEQUENCE [LARGE SCALE GENOMIC DNA]</scope>
    <source>
        <strain evidence="2 3">DAOM 227022</strain>
    </source>
</reference>
<accession>A0A397S4M7</accession>
<sequence>MKIFNISFEFIRGGITIIVGENNIEFFQELGQWGSYCRKNTSLLDLFSPDTSLDLHLDYPSKLISRNIKNIFYHSNPAYQKKEVEGNITLSYKLFYFDLTTSTSFLSKKGKEEFEVEKVKTRSYSFIRHEEAGLITYRGFNKDICHSLTKMGSGYLKCKTLESLVEDINEGYIVKKSRVIPISRRPCFPVEIHSTILLIDEPEVFLHPSLLTDLANLIKEAIEKDITIILTTHSPSFLLHFVDSLITENNKTSLLVTQKDENELNLKCPLYFQDLIKGTTEKKIKKDKNILFVEGMSDYILFNNVLREELRREMNNIEIIPIFDDDRSLDEKGNPEEETKNGKHEKFWRKYGVGKVNNKKGEILHSNNQIIDVSGIINNSTKNEARQIAKKKVAESLKKNSLKFADLNFNLWSDGTN</sequence>
<dbReference type="InterPro" id="IPR003959">
    <property type="entry name" value="ATPase_AAA_core"/>
</dbReference>
<proteinExistence type="predicted"/>
<dbReference type="AlphaFoldDB" id="A0A397S4M7"/>
<dbReference type="OrthoDB" id="2135407at2759"/>
<organism evidence="2 3">
    <name type="scientific">Glomus cerebriforme</name>
    <dbReference type="NCBI Taxonomy" id="658196"/>
    <lineage>
        <taxon>Eukaryota</taxon>
        <taxon>Fungi</taxon>
        <taxon>Fungi incertae sedis</taxon>
        <taxon>Mucoromycota</taxon>
        <taxon>Glomeromycotina</taxon>
        <taxon>Glomeromycetes</taxon>
        <taxon>Glomerales</taxon>
        <taxon>Glomeraceae</taxon>
        <taxon>Glomus</taxon>
    </lineage>
</organism>
<dbReference type="Pfam" id="PF13304">
    <property type="entry name" value="AAA_21"/>
    <property type="match status" value="1"/>
</dbReference>
<dbReference type="Proteomes" id="UP000265703">
    <property type="component" value="Unassembled WGS sequence"/>
</dbReference>
<dbReference type="EMBL" id="QKYT01001191">
    <property type="protein sequence ID" value="RIA79676.1"/>
    <property type="molecule type" value="Genomic_DNA"/>
</dbReference>
<name>A0A397S4M7_9GLOM</name>
<dbReference type="GO" id="GO:0005524">
    <property type="term" value="F:ATP binding"/>
    <property type="evidence" value="ECO:0007669"/>
    <property type="project" value="InterPro"/>
</dbReference>
<dbReference type="SUPFAM" id="SSF52540">
    <property type="entry name" value="P-loop containing nucleoside triphosphate hydrolases"/>
    <property type="match status" value="1"/>
</dbReference>
<dbReference type="GO" id="GO:0016887">
    <property type="term" value="F:ATP hydrolysis activity"/>
    <property type="evidence" value="ECO:0007669"/>
    <property type="project" value="InterPro"/>
</dbReference>
<dbReference type="InterPro" id="IPR051396">
    <property type="entry name" value="Bact_Antivir_Def_Nuclease"/>
</dbReference>
<protein>
    <submittedName>
        <fullName evidence="2">AAA domain-containing protein</fullName>
    </submittedName>
</protein>
<evidence type="ECO:0000313" key="2">
    <source>
        <dbReference type="EMBL" id="RIA79676.1"/>
    </source>
</evidence>